<dbReference type="FunFam" id="3.90.550.10:FF:000034">
    <property type="entry name" value="Exostosin 1"/>
    <property type="match status" value="1"/>
</dbReference>
<dbReference type="GO" id="GO:0005794">
    <property type="term" value="C:Golgi apparatus"/>
    <property type="evidence" value="ECO:0007669"/>
    <property type="project" value="UniProtKB-ARBA"/>
</dbReference>
<name>A0A7J6BAI9_AMEME</name>
<accession>A0A7J6BAI9</accession>
<comment type="catalytic activity">
    <reaction evidence="17">
        <text>3-O-{[(1-&gt;4)-beta-D-GlcA-(1-&gt;4)-alpha-D-GlcNAc](n)-(1-&gt;4)-beta-D-GlcA-(1-&gt;3)-beta-D-Gal-(1-&gt;3)-beta-D-Gal-(1-&gt;4)-beta-D-Xyl}-L-seryl-[protein] + UDP-N-acetyl-alpha-D-glucosamine = 3-O-{alpha-D-GlcNAc-[(1-&gt;4)-beta-D-GlcA-(1-&gt;4)-alpha-D-GlcNAc](n)-(1-&gt;4)-beta-D-GlcA-(1-&gt;3)-beta-D-Gal-(1-&gt;3)-beta-D-Gal-(1-&gt;4)-beta-D-Xyl}-L-seryl-[protein] + UDP + H(+)</text>
        <dbReference type="Rhea" id="RHEA:16213"/>
        <dbReference type="Rhea" id="RHEA-COMP:12621"/>
        <dbReference type="Rhea" id="RHEA-COMP:12623"/>
        <dbReference type="ChEBI" id="CHEBI:15378"/>
        <dbReference type="ChEBI" id="CHEBI:57705"/>
        <dbReference type="ChEBI" id="CHEBI:58223"/>
        <dbReference type="ChEBI" id="CHEBI:132415"/>
        <dbReference type="ChEBI" id="CHEBI:132416"/>
        <dbReference type="EC" id="2.4.1.224"/>
    </reaction>
</comment>
<dbReference type="InterPro" id="IPR015338">
    <property type="entry name" value="GT64_dom"/>
</dbReference>
<dbReference type="InterPro" id="IPR029044">
    <property type="entry name" value="Nucleotide-diphossugar_trans"/>
</dbReference>
<evidence type="ECO:0000259" key="19">
    <source>
        <dbReference type="Pfam" id="PF03016"/>
    </source>
</evidence>
<dbReference type="AlphaFoldDB" id="A0A7J6BAI9"/>
<keyword evidence="22" id="KW-1185">Reference proteome</keyword>
<dbReference type="Proteomes" id="UP000593565">
    <property type="component" value="Unassembled WGS sequence"/>
</dbReference>
<evidence type="ECO:0000256" key="8">
    <source>
        <dbReference type="ARBA" id="ARBA00022723"/>
    </source>
</evidence>
<evidence type="ECO:0000256" key="12">
    <source>
        <dbReference type="ARBA" id="ARBA00023136"/>
    </source>
</evidence>
<comment type="similarity">
    <text evidence="4">Belongs to the glycosyltransferase 47 family.</text>
</comment>
<keyword evidence="12" id="KW-0472">Membrane</keyword>
<dbReference type="PANTHER" id="PTHR48261:SF3">
    <property type="entry name" value="EXOSTOSIN GLYCOSYLTRANSFERASE 1"/>
    <property type="match status" value="1"/>
</dbReference>
<evidence type="ECO:0000256" key="18">
    <source>
        <dbReference type="ARBA" id="ARBA00057959"/>
    </source>
</evidence>
<evidence type="ECO:0000256" key="9">
    <source>
        <dbReference type="ARBA" id="ARBA00022824"/>
    </source>
</evidence>
<evidence type="ECO:0000256" key="17">
    <source>
        <dbReference type="ARBA" id="ARBA00052657"/>
    </source>
</evidence>
<evidence type="ECO:0000313" key="21">
    <source>
        <dbReference type="EMBL" id="KAF4092072.1"/>
    </source>
</evidence>
<dbReference type="GO" id="GO:0050509">
    <property type="term" value="F:N-acetylglucosaminyl-proteoglycan 4-beta-glucuronosyltransferase activity"/>
    <property type="evidence" value="ECO:0007669"/>
    <property type="project" value="UniProtKB-EC"/>
</dbReference>
<evidence type="ECO:0000256" key="1">
    <source>
        <dbReference type="ARBA" id="ARBA00001936"/>
    </source>
</evidence>
<keyword evidence="11" id="KW-1133">Transmembrane helix</keyword>
<evidence type="ECO:0000313" key="22">
    <source>
        <dbReference type="Proteomes" id="UP000593565"/>
    </source>
</evidence>
<reference evidence="21 22" key="1">
    <citation type="submission" date="2020-02" db="EMBL/GenBank/DDBJ databases">
        <title>A chromosome-scale genome assembly of the black bullhead catfish (Ameiurus melas).</title>
        <authorList>
            <person name="Wen M."/>
            <person name="Zham M."/>
            <person name="Cabau C."/>
            <person name="Klopp C."/>
            <person name="Donnadieu C."/>
            <person name="Roques C."/>
            <person name="Bouchez O."/>
            <person name="Lampietro C."/>
            <person name="Jouanno E."/>
            <person name="Herpin A."/>
            <person name="Louis A."/>
            <person name="Berthelot C."/>
            <person name="Parey E."/>
            <person name="Roest-Crollius H."/>
            <person name="Braasch I."/>
            <person name="Postlethwait J."/>
            <person name="Robinson-Rechavi M."/>
            <person name="Echchiki A."/>
            <person name="Begum T."/>
            <person name="Montfort J."/>
            <person name="Schartl M."/>
            <person name="Bobe J."/>
            <person name="Guiguen Y."/>
        </authorList>
    </citation>
    <scope>NUCLEOTIDE SEQUENCE [LARGE SCALE GENOMIC DNA]</scope>
    <source>
        <strain evidence="21">M_S1</strain>
        <tissue evidence="21">Blood</tissue>
    </source>
</reference>
<evidence type="ECO:0000256" key="6">
    <source>
        <dbReference type="ARBA" id="ARBA00022679"/>
    </source>
</evidence>
<keyword evidence="5" id="KW-0328">Glycosyltransferase</keyword>
<evidence type="ECO:0000256" key="16">
    <source>
        <dbReference type="ARBA" id="ARBA00050512"/>
    </source>
</evidence>
<comment type="cofactor">
    <cofactor evidence="1">
        <name>Mn(2+)</name>
        <dbReference type="ChEBI" id="CHEBI:29035"/>
    </cofactor>
</comment>
<dbReference type="GO" id="GO:0005789">
    <property type="term" value="C:endoplasmic reticulum membrane"/>
    <property type="evidence" value="ECO:0007669"/>
    <property type="project" value="UniProtKB-SubCell"/>
</dbReference>
<evidence type="ECO:0000256" key="5">
    <source>
        <dbReference type="ARBA" id="ARBA00022676"/>
    </source>
</evidence>
<evidence type="ECO:0000256" key="13">
    <source>
        <dbReference type="ARBA" id="ARBA00023157"/>
    </source>
</evidence>
<dbReference type="GO" id="GO:0015012">
    <property type="term" value="P:heparan sulfate proteoglycan biosynthetic process"/>
    <property type="evidence" value="ECO:0007669"/>
    <property type="project" value="UniProtKB-ARBA"/>
</dbReference>
<evidence type="ECO:0000256" key="14">
    <source>
        <dbReference type="ARBA" id="ARBA00023180"/>
    </source>
</evidence>
<dbReference type="SUPFAM" id="SSF53448">
    <property type="entry name" value="Nucleotide-diphospho-sugar transferases"/>
    <property type="match status" value="1"/>
</dbReference>
<keyword evidence="10" id="KW-0735">Signal-anchor</keyword>
<dbReference type="GO" id="GO:0001503">
    <property type="term" value="P:ossification"/>
    <property type="evidence" value="ECO:0007669"/>
    <property type="project" value="UniProtKB-ARBA"/>
</dbReference>
<keyword evidence="14" id="KW-0325">Glycoprotein</keyword>
<keyword evidence="7" id="KW-0812">Transmembrane</keyword>
<dbReference type="PANTHER" id="PTHR48261">
    <property type="entry name" value="ACETYLGLUCOSAMINYLTRANSFERASE"/>
    <property type="match status" value="1"/>
</dbReference>
<dbReference type="GO" id="GO:0046872">
    <property type="term" value="F:metal ion binding"/>
    <property type="evidence" value="ECO:0007669"/>
    <property type="project" value="UniProtKB-KW"/>
</dbReference>
<dbReference type="InterPro" id="IPR040911">
    <property type="entry name" value="Exostosin_GT47"/>
</dbReference>
<evidence type="ECO:0000256" key="11">
    <source>
        <dbReference type="ARBA" id="ARBA00022989"/>
    </source>
</evidence>
<comment type="function">
    <text evidence="18">Glycosyltransferase required for the biosynthesis of heparan-sulfate.</text>
</comment>
<evidence type="ECO:0000259" key="20">
    <source>
        <dbReference type="Pfam" id="PF09258"/>
    </source>
</evidence>
<evidence type="ECO:0000256" key="10">
    <source>
        <dbReference type="ARBA" id="ARBA00022968"/>
    </source>
</evidence>
<feature type="domain" description="Glycosyl transferase 64" evidence="20">
    <location>
        <begin position="226"/>
        <end position="475"/>
    </location>
</feature>
<comment type="subcellular location">
    <subcellularLocation>
        <location evidence="2">Endoplasmic reticulum membrane</location>
        <topology evidence="2">Single-pass type II membrane protein</topology>
    </subcellularLocation>
</comment>
<keyword evidence="8" id="KW-0479">Metal-binding</keyword>
<comment type="catalytic activity">
    <reaction evidence="16">
        <text>3-O-{alpha-D-GlcNAc-[(1-&gt;4)-beta-D-GlcA-(1-&gt;4)-alpha-D-GlcNAc](n)-(1-&gt;4)-beta-D-GlcA-(1-&gt;3)-beta-D-Gal-(1-&gt;3)-beta-D-Gal-(1-&gt;4)-beta-D-Xyl}-L-seryl-[protein] + UDP-alpha-D-glucuronate = 3-O-{[(1-&gt;4)-beta-D-GlcA-(1-&gt;4)-alpha-D-GlcNAc](n+1)-(1-&gt;4)-beta-D-GlcA-(1-&gt;3)-beta-D-Gal-(1-&gt;3)-beta-D-Gal-(1-&gt;4)-beta-D-Xyl}-L-seryl-[protein] + UDP + H(+)</text>
        <dbReference type="Rhea" id="RHEA:20908"/>
        <dbReference type="Rhea" id="RHEA-COMP:12623"/>
        <dbReference type="Rhea" id="RHEA-COMP:14295"/>
        <dbReference type="ChEBI" id="CHEBI:15378"/>
        <dbReference type="ChEBI" id="CHEBI:58052"/>
        <dbReference type="ChEBI" id="CHEBI:58223"/>
        <dbReference type="ChEBI" id="CHEBI:132415"/>
        <dbReference type="ChEBI" id="CHEBI:132416"/>
        <dbReference type="EC" id="2.4.1.225"/>
    </reaction>
</comment>
<evidence type="ECO:0000256" key="15">
    <source>
        <dbReference type="ARBA" id="ARBA00023211"/>
    </source>
</evidence>
<comment type="pathway">
    <text evidence="3">Protein modification; protein glycosylation.</text>
</comment>
<dbReference type="Pfam" id="PF09258">
    <property type="entry name" value="Glyco_transf_64"/>
    <property type="match status" value="1"/>
</dbReference>
<keyword evidence="15" id="KW-0464">Manganese</keyword>
<dbReference type="UniPathway" id="UPA00378"/>
<gene>
    <name evidence="21" type="ORF">AMELA_G00016780</name>
</gene>
<sequence length="492" mass="56668">MQSTWCASAQAISSKSAQHGCFKKYFKIPELPRLKYPWPQKSLSEPGPACSSIDAKTPKGTVLFPSRFDYQELLHNSTFCLVPRGRRLGSFRFLEALQAACIPVLLSNGWELPFSEVIDWSKAAIIGDERLLLQIPSITRSVDAERILALRQQTQFLWDSYFSSVDKIVLTTLEIIQDRIYTYTSRSMLMWNSLPGGLYTLPRFSSYPTLFPFYYGLLGKTPQQEFTAVIQAVAPLQSPQQPILKLIIAVAKSKFCAQIIVLWNCDKPSPPRSKWPSISVPLTVIEEERKTMSGRFYPHDVIRTDAVLSLDEDSVLSTNEVDFAFIVWHSFPERIVGYPGRSHYWDATKGRWGYTSKWTNEYSMVLTGAAFYHRYYHFLYTHYLPSRLLSMVDQLANCEDILMNFLVSTVTKLPPIKVTQKKQYKETMMQQGSKSSRWADPDHFAQRQSCMNSFAAWFGFMPLVHSQLRLDPVLFKDQVSILRKKYRDIERL</sequence>
<organism evidence="21 22">
    <name type="scientific">Ameiurus melas</name>
    <name type="common">Black bullhead</name>
    <name type="synonym">Silurus melas</name>
    <dbReference type="NCBI Taxonomy" id="219545"/>
    <lineage>
        <taxon>Eukaryota</taxon>
        <taxon>Metazoa</taxon>
        <taxon>Chordata</taxon>
        <taxon>Craniata</taxon>
        <taxon>Vertebrata</taxon>
        <taxon>Euteleostomi</taxon>
        <taxon>Actinopterygii</taxon>
        <taxon>Neopterygii</taxon>
        <taxon>Teleostei</taxon>
        <taxon>Ostariophysi</taxon>
        <taxon>Siluriformes</taxon>
        <taxon>Ictaluridae</taxon>
        <taxon>Ameiurus</taxon>
    </lineage>
</organism>
<evidence type="ECO:0000256" key="3">
    <source>
        <dbReference type="ARBA" id="ARBA00004922"/>
    </source>
</evidence>
<feature type="domain" description="Exostosin GT47" evidence="19">
    <location>
        <begin position="61"/>
        <end position="142"/>
    </location>
</feature>
<dbReference type="Pfam" id="PF03016">
    <property type="entry name" value="Exostosin_GT47"/>
    <property type="match status" value="1"/>
</dbReference>
<keyword evidence="9" id="KW-0256">Endoplasmic reticulum</keyword>
<dbReference type="Gene3D" id="3.90.550.10">
    <property type="entry name" value="Spore Coat Polysaccharide Biosynthesis Protein SpsA, Chain A"/>
    <property type="match status" value="1"/>
</dbReference>
<keyword evidence="6" id="KW-0808">Transferase</keyword>
<evidence type="ECO:0000256" key="2">
    <source>
        <dbReference type="ARBA" id="ARBA00004648"/>
    </source>
</evidence>
<dbReference type="GO" id="GO:0050508">
    <property type="term" value="F:glucuronosyl-N-acetylglucosaminyl-proteoglycan 4-alpha-N-acetylglucosaminyltransferase activity"/>
    <property type="evidence" value="ECO:0007669"/>
    <property type="project" value="UniProtKB-EC"/>
</dbReference>
<comment type="caution">
    <text evidence="21">The sequence shown here is derived from an EMBL/GenBank/DDBJ whole genome shotgun (WGS) entry which is preliminary data.</text>
</comment>
<keyword evidence="13" id="KW-1015">Disulfide bond</keyword>
<evidence type="ECO:0000256" key="4">
    <source>
        <dbReference type="ARBA" id="ARBA00010271"/>
    </source>
</evidence>
<dbReference type="InterPro" id="IPR004263">
    <property type="entry name" value="Exostosin"/>
</dbReference>
<proteinExistence type="inferred from homology"/>
<protein>
    <submittedName>
        <fullName evidence="21">Uncharacterized protein</fullName>
    </submittedName>
</protein>
<evidence type="ECO:0000256" key="7">
    <source>
        <dbReference type="ARBA" id="ARBA00022692"/>
    </source>
</evidence>
<dbReference type="EMBL" id="JAAGNN010000002">
    <property type="protein sequence ID" value="KAF4092072.1"/>
    <property type="molecule type" value="Genomic_DNA"/>
</dbReference>